<reference evidence="10" key="1">
    <citation type="submission" date="2018-05" db="EMBL/GenBank/DDBJ databases">
        <authorList>
            <person name="Nie L."/>
        </authorList>
    </citation>
    <scope>NUCLEOTIDE SEQUENCE [LARGE SCALE GENOMIC DNA]</scope>
    <source>
        <strain evidence="10">NL</strain>
    </source>
</reference>
<dbReference type="GO" id="GO:0005886">
    <property type="term" value="C:plasma membrane"/>
    <property type="evidence" value="ECO:0007669"/>
    <property type="project" value="UniProtKB-SubCell"/>
</dbReference>
<feature type="transmembrane region" description="Helical" evidence="7">
    <location>
        <begin position="189"/>
        <end position="213"/>
    </location>
</feature>
<dbReference type="InterPro" id="IPR035973">
    <property type="entry name" value="Cyt_c_oxidase_su3-like_sf"/>
</dbReference>
<dbReference type="GO" id="GO:0019646">
    <property type="term" value="P:aerobic electron transport chain"/>
    <property type="evidence" value="ECO:0007669"/>
    <property type="project" value="InterPro"/>
</dbReference>
<dbReference type="EMBL" id="QHKM01000001">
    <property type="protein sequence ID" value="RAK69932.1"/>
    <property type="molecule type" value="Genomic_DNA"/>
</dbReference>
<dbReference type="PANTHER" id="PTHR11403">
    <property type="entry name" value="CYTOCHROME C OXIDASE SUBUNIT III"/>
    <property type="match status" value="1"/>
</dbReference>
<dbReference type="AlphaFoldDB" id="A0A328BRQ0"/>
<evidence type="ECO:0000313" key="10">
    <source>
        <dbReference type="Proteomes" id="UP000248553"/>
    </source>
</evidence>
<dbReference type="RefSeq" id="WP_111476668.1">
    <property type="nucleotide sequence ID" value="NZ_QHKM01000001.1"/>
</dbReference>
<dbReference type="Gene3D" id="1.20.120.80">
    <property type="entry name" value="Cytochrome c oxidase, subunit III, four-helix bundle"/>
    <property type="match status" value="1"/>
</dbReference>
<comment type="subcellular location">
    <subcellularLocation>
        <location evidence="6">Cell membrane</location>
        <topology evidence="6">Multi-pass membrane protein</topology>
    </subcellularLocation>
    <subcellularLocation>
        <location evidence="1">Membrane</location>
        <topology evidence="1">Multi-pass membrane protein</topology>
    </subcellularLocation>
</comment>
<feature type="transmembrane region" description="Helical" evidence="7">
    <location>
        <begin position="140"/>
        <end position="168"/>
    </location>
</feature>
<evidence type="ECO:0000256" key="6">
    <source>
        <dbReference type="RuleBase" id="RU003376"/>
    </source>
</evidence>
<evidence type="ECO:0000256" key="7">
    <source>
        <dbReference type="SAM" id="Phobius"/>
    </source>
</evidence>
<evidence type="ECO:0000313" key="9">
    <source>
        <dbReference type="EMBL" id="RAK69932.1"/>
    </source>
</evidence>
<dbReference type="PANTHER" id="PTHR11403:SF10">
    <property type="entry name" value="CYTOCHROME C OXIDASE"/>
    <property type="match status" value="1"/>
</dbReference>
<dbReference type="InterPro" id="IPR013833">
    <property type="entry name" value="Cyt_c_oxidase_su3_a-hlx"/>
</dbReference>
<name>A0A328BRQ0_9BACT</name>
<comment type="caution">
    <text evidence="9">The sequence shown here is derived from an EMBL/GenBank/DDBJ whole genome shotgun (WGS) entry which is preliminary data.</text>
</comment>
<evidence type="ECO:0000256" key="5">
    <source>
        <dbReference type="ARBA" id="ARBA00023136"/>
    </source>
</evidence>
<evidence type="ECO:0000259" key="8">
    <source>
        <dbReference type="PROSITE" id="PS50253"/>
    </source>
</evidence>
<evidence type="ECO:0000256" key="3">
    <source>
        <dbReference type="ARBA" id="ARBA00022692"/>
    </source>
</evidence>
<feature type="transmembrane region" description="Helical" evidence="7">
    <location>
        <begin position="99"/>
        <end position="120"/>
    </location>
</feature>
<dbReference type="SUPFAM" id="SSF81452">
    <property type="entry name" value="Cytochrome c oxidase subunit III-like"/>
    <property type="match status" value="1"/>
</dbReference>
<accession>A0A328BRQ0</accession>
<keyword evidence="10" id="KW-1185">Reference proteome</keyword>
<sequence>MNSDKERKDKVGAGRPTPTSARQARLPLLELVLYLTLAGVTMMFAALVALYLYTRAREGDVGSPHPFPRWFSLSTVVLLLSSYVLAQAPRLYRADEVPALVRCLGATLLLGCIFAGLQVLGWRELQHQGVFFTQEPSGTYVYLISALHVLHLLGGMIFLGVLLGHALRASRDGIRTLVFIRNPYWRVRLRLLGIFWHFVDALWVALFTIFLFLF</sequence>
<dbReference type="InterPro" id="IPR024791">
    <property type="entry name" value="Cyt_c/ubiquinol_Oxase_su3"/>
</dbReference>
<comment type="similarity">
    <text evidence="2 6">Belongs to the cytochrome c oxidase subunit 3 family.</text>
</comment>
<keyword evidence="4 7" id="KW-1133">Transmembrane helix</keyword>
<dbReference type="GO" id="GO:0004129">
    <property type="term" value="F:cytochrome-c oxidase activity"/>
    <property type="evidence" value="ECO:0007669"/>
    <property type="project" value="InterPro"/>
</dbReference>
<feature type="transmembrane region" description="Helical" evidence="7">
    <location>
        <begin position="73"/>
        <end position="92"/>
    </location>
</feature>
<keyword evidence="3 6" id="KW-0812">Transmembrane</keyword>
<organism evidence="9 10">
    <name type="scientific">Hymenobacter edaphi</name>
    <dbReference type="NCBI Taxonomy" id="2211146"/>
    <lineage>
        <taxon>Bacteria</taxon>
        <taxon>Pseudomonadati</taxon>
        <taxon>Bacteroidota</taxon>
        <taxon>Cytophagia</taxon>
        <taxon>Cytophagales</taxon>
        <taxon>Hymenobacteraceae</taxon>
        <taxon>Hymenobacter</taxon>
    </lineage>
</organism>
<feature type="transmembrane region" description="Helical" evidence="7">
    <location>
        <begin position="31"/>
        <end position="53"/>
    </location>
</feature>
<evidence type="ECO:0000256" key="4">
    <source>
        <dbReference type="ARBA" id="ARBA00022989"/>
    </source>
</evidence>
<dbReference type="OrthoDB" id="9810850at2"/>
<dbReference type="InterPro" id="IPR000298">
    <property type="entry name" value="Cyt_c_oxidase-like_su3"/>
</dbReference>
<gene>
    <name evidence="9" type="ORF">DLM85_03505</name>
</gene>
<evidence type="ECO:0000256" key="2">
    <source>
        <dbReference type="ARBA" id="ARBA00010581"/>
    </source>
</evidence>
<dbReference type="PROSITE" id="PS50253">
    <property type="entry name" value="COX3"/>
    <property type="match status" value="1"/>
</dbReference>
<evidence type="ECO:0000256" key="1">
    <source>
        <dbReference type="ARBA" id="ARBA00004141"/>
    </source>
</evidence>
<proteinExistence type="inferred from homology"/>
<feature type="domain" description="Heme-copper oxidase subunit III family profile" evidence="8">
    <location>
        <begin position="29"/>
        <end position="214"/>
    </location>
</feature>
<keyword evidence="5 7" id="KW-0472">Membrane</keyword>
<dbReference type="Proteomes" id="UP000248553">
    <property type="component" value="Unassembled WGS sequence"/>
</dbReference>
<protein>
    <submittedName>
        <fullName evidence="9">Cytochrome c oxidase subunit III</fullName>
    </submittedName>
</protein>